<proteinExistence type="predicted"/>
<feature type="region of interest" description="Disordered" evidence="1">
    <location>
        <begin position="309"/>
        <end position="342"/>
    </location>
</feature>
<keyword evidence="2" id="KW-0472">Membrane</keyword>
<sequence length="439" mass="46766">MLPKDIYIVACLALVINTHFLGAIDLDFDPALRLPASRFFDTGITETPPATTSTAPATTSTPATTTTVDRTKYSKVTPPATTSTPPATTSTQKPASNITAHSILSLIFNTNVASTTQTPPTTTYKSTTTTSELHPLQDKSDSLIELPKILRTILENAISGKNPQTTTVAPSAVRATASPTTTPNTASTMTTTSAAPTTTTTSSTKPTTTTPNATSTMTTTNVAPTTTTRNATLTMTTTSAAPTTTTTSSTKPTTTTASTAPIMTAPNTAPTTTKPSNTFIFPAPSVAPLMTTSRAPHITTPSAAHIMTTPRGANKRTTPRGALKMTTPSTSTGFEHIQQQTTTRPIKQYSFPNYYYHPNNKKVKVYGKGNPAETTSEEDKAPNNPLAVIYIYPNSNIKKLTDRRGVLEEENNYISPQETDLDLVTLDEKYENANFLMTS</sequence>
<evidence type="ECO:0000256" key="2">
    <source>
        <dbReference type="SAM" id="Phobius"/>
    </source>
</evidence>
<dbReference type="AlphaFoldDB" id="A0A9W2Z8R5"/>
<keyword evidence="2" id="KW-0812">Transmembrane</keyword>
<dbReference type="GeneID" id="106067246"/>
<dbReference type="OrthoDB" id="10540800at2759"/>
<dbReference type="RefSeq" id="XP_055871362.1">
    <property type="nucleotide sequence ID" value="XM_056015387.1"/>
</dbReference>
<feature type="region of interest" description="Disordered" evidence="1">
    <location>
        <begin position="165"/>
        <end position="276"/>
    </location>
</feature>
<keyword evidence="3" id="KW-1185">Reference proteome</keyword>
<organism evidence="3 4">
    <name type="scientific">Biomphalaria glabrata</name>
    <name type="common">Bloodfluke planorb</name>
    <name type="synonym">Freshwater snail</name>
    <dbReference type="NCBI Taxonomy" id="6526"/>
    <lineage>
        <taxon>Eukaryota</taxon>
        <taxon>Metazoa</taxon>
        <taxon>Spiralia</taxon>
        <taxon>Lophotrochozoa</taxon>
        <taxon>Mollusca</taxon>
        <taxon>Gastropoda</taxon>
        <taxon>Heterobranchia</taxon>
        <taxon>Euthyneura</taxon>
        <taxon>Panpulmonata</taxon>
        <taxon>Hygrophila</taxon>
        <taxon>Lymnaeoidea</taxon>
        <taxon>Planorbidae</taxon>
        <taxon>Biomphalaria</taxon>
    </lineage>
</organism>
<dbReference type="Proteomes" id="UP001165740">
    <property type="component" value="Chromosome 17"/>
</dbReference>
<gene>
    <name evidence="4" type="primary">LOC106067246</name>
</gene>
<keyword evidence="2" id="KW-1133">Transmembrane helix</keyword>
<feature type="compositionally biased region" description="Low complexity" evidence="1">
    <location>
        <begin position="47"/>
        <end position="67"/>
    </location>
</feature>
<name>A0A9W2Z8R5_BIOGL</name>
<accession>A0A9W2Z8R5</accession>
<protein>
    <submittedName>
        <fullName evidence="4">Mucin-2-like isoform X1</fullName>
    </submittedName>
</protein>
<evidence type="ECO:0000313" key="3">
    <source>
        <dbReference type="Proteomes" id="UP001165740"/>
    </source>
</evidence>
<feature type="compositionally biased region" description="Low complexity" evidence="1">
    <location>
        <begin position="77"/>
        <end position="91"/>
    </location>
</feature>
<feature type="compositionally biased region" description="Low complexity" evidence="1">
    <location>
        <begin position="175"/>
        <end position="276"/>
    </location>
</feature>
<feature type="region of interest" description="Disordered" evidence="1">
    <location>
        <begin position="45"/>
        <end position="94"/>
    </location>
</feature>
<evidence type="ECO:0000256" key="1">
    <source>
        <dbReference type="SAM" id="MobiDB-lite"/>
    </source>
</evidence>
<feature type="transmembrane region" description="Helical" evidence="2">
    <location>
        <begin position="6"/>
        <end position="28"/>
    </location>
</feature>
<feature type="compositionally biased region" description="Polar residues" evidence="1">
    <location>
        <begin position="326"/>
        <end position="342"/>
    </location>
</feature>
<evidence type="ECO:0000313" key="4">
    <source>
        <dbReference type="RefSeq" id="XP_055871362.1"/>
    </source>
</evidence>
<reference evidence="4" key="1">
    <citation type="submission" date="2025-08" db="UniProtKB">
        <authorList>
            <consortium name="RefSeq"/>
        </authorList>
    </citation>
    <scope>IDENTIFICATION</scope>
</reference>